<evidence type="ECO:0000313" key="2">
    <source>
        <dbReference type="EMBL" id="MBP2381331.1"/>
    </source>
</evidence>
<name>A0ABS4WYY1_9MICO</name>
<dbReference type="InterPro" id="IPR001509">
    <property type="entry name" value="Epimerase_deHydtase"/>
</dbReference>
<dbReference type="CDD" id="cd08946">
    <property type="entry name" value="SDR_e"/>
    <property type="match status" value="1"/>
</dbReference>
<dbReference type="RefSeq" id="WP_209900396.1">
    <property type="nucleotide sequence ID" value="NZ_BAAAJW010000002.1"/>
</dbReference>
<dbReference type="PANTHER" id="PTHR43245">
    <property type="entry name" value="BIFUNCTIONAL POLYMYXIN RESISTANCE PROTEIN ARNA"/>
    <property type="match status" value="1"/>
</dbReference>
<dbReference type="Gene3D" id="3.90.25.60">
    <property type="match status" value="1"/>
</dbReference>
<keyword evidence="2" id="KW-0413">Isomerase</keyword>
<gene>
    <name evidence="2" type="ORF">JOF43_001288</name>
</gene>
<accession>A0ABS4WYY1</accession>
<dbReference type="InterPro" id="IPR050177">
    <property type="entry name" value="Lipid_A_modif_metabolic_enz"/>
</dbReference>
<feature type="domain" description="NAD-dependent epimerase/dehydratase" evidence="1">
    <location>
        <begin position="3"/>
        <end position="165"/>
    </location>
</feature>
<proteinExistence type="predicted"/>
<organism evidence="2 3">
    <name type="scientific">Brachybacterium sacelli</name>
    <dbReference type="NCBI Taxonomy" id="173364"/>
    <lineage>
        <taxon>Bacteria</taxon>
        <taxon>Bacillati</taxon>
        <taxon>Actinomycetota</taxon>
        <taxon>Actinomycetes</taxon>
        <taxon>Micrococcales</taxon>
        <taxon>Dermabacteraceae</taxon>
        <taxon>Brachybacterium</taxon>
    </lineage>
</organism>
<dbReference type="InterPro" id="IPR036291">
    <property type="entry name" value="NAD(P)-bd_dom_sf"/>
</dbReference>
<dbReference type="EC" id="5.1.3.2" evidence="2"/>
<dbReference type="Pfam" id="PF01370">
    <property type="entry name" value="Epimerase"/>
    <property type="match status" value="1"/>
</dbReference>
<sequence>MRIAVTGAAGRVGRAVAQELVDRGHQVLGIDRVPAASPAVGMEYLTDDLVNLPAQDPRLANLDAVAHLGAYMSWDSEQADAVFSANVTGTHRLIRALEGSRVSRFILASTGEVYPENAPEYQPLDEQHPRRPRTWYGVSKVLAEDLVEFASTHAGWATVVLRFSHTQDPAEVLNPDSFFSGPRFFASRRIGRERAAGRAAVVAALEPASHDDGTLLVAHREDGAPVQMGILATADLAHGVVLALEAGTTAHEVIGLGPDTSADLAQFSRDLAGAAGLRTVDVTFPSDAAPSYTTSNVRAHELLGFSPEVGHEEFVRLAAEAHARR</sequence>
<comment type="caution">
    <text evidence="2">The sequence shown here is derived from an EMBL/GenBank/DDBJ whole genome shotgun (WGS) entry which is preliminary data.</text>
</comment>
<evidence type="ECO:0000313" key="3">
    <source>
        <dbReference type="Proteomes" id="UP001519290"/>
    </source>
</evidence>
<reference evidence="2 3" key="1">
    <citation type="submission" date="2021-03" db="EMBL/GenBank/DDBJ databases">
        <title>Sequencing the genomes of 1000 actinobacteria strains.</title>
        <authorList>
            <person name="Klenk H.-P."/>
        </authorList>
    </citation>
    <scope>NUCLEOTIDE SEQUENCE [LARGE SCALE GENOMIC DNA]</scope>
    <source>
        <strain evidence="2 3">DSM 14566</strain>
    </source>
</reference>
<dbReference type="Gene3D" id="3.40.50.720">
    <property type="entry name" value="NAD(P)-binding Rossmann-like Domain"/>
    <property type="match status" value="1"/>
</dbReference>
<dbReference type="SUPFAM" id="SSF51735">
    <property type="entry name" value="NAD(P)-binding Rossmann-fold domains"/>
    <property type="match status" value="1"/>
</dbReference>
<dbReference type="Proteomes" id="UP001519290">
    <property type="component" value="Unassembled WGS sequence"/>
</dbReference>
<evidence type="ECO:0000259" key="1">
    <source>
        <dbReference type="Pfam" id="PF01370"/>
    </source>
</evidence>
<protein>
    <submittedName>
        <fullName evidence="2">UDP-glucose 4-epimerase</fullName>
        <ecNumber evidence="2">5.1.3.2</ecNumber>
    </submittedName>
</protein>
<dbReference type="GO" id="GO:0003978">
    <property type="term" value="F:UDP-glucose 4-epimerase activity"/>
    <property type="evidence" value="ECO:0007669"/>
    <property type="project" value="UniProtKB-EC"/>
</dbReference>
<keyword evidence="3" id="KW-1185">Reference proteome</keyword>
<dbReference type="EMBL" id="JAGIOD010000001">
    <property type="protein sequence ID" value="MBP2381331.1"/>
    <property type="molecule type" value="Genomic_DNA"/>
</dbReference>